<feature type="active site" description="Proton donor" evidence="5">
    <location>
        <position position="126"/>
    </location>
</feature>
<dbReference type="NCBIfam" id="TIGR01221">
    <property type="entry name" value="rmlC"/>
    <property type="match status" value="1"/>
</dbReference>
<evidence type="ECO:0000256" key="1">
    <source>
        <dbReference type="ARBA" id="ARBA00001298"/>
    </source>
</evidence>
<proteinExistence type="inferred from homology"/>
<comment type="function">
    <text evidence="2 7">Catalyzes the epimerization of the C3' and C5'positions of dTDP-6-deoxy-D-xylo-4-hexulose, forming dTDP-6-deoxy-L-lyxo-4-hexulose.</text>
</comment>
<comment type="catalytic activity">
    <reaction evidence="1 7">
        <text>dTDP-4-dehydro-6-deoxy-alpha-D-glucose = dTDP-4-dehydro-beta-L-rhamnose</text>
        <dbReference type="Rhea" id="RHEA:16969"/>
        <dbReference type="ChEBI" id="CHEBI:57649"/>
        <dbReference type="ChEBI" id="CHEBI:62830"/>
        <dbReference type="EC" id="5.1.3.13"/>
    </reaction>
</comment>
<keyword evidence="7" id="KW-0413">Isomerase</keyword>
<dbReference type="GO" id="GO:0005829">
    <property type="term" value="C:cytosol"/>
    <property type="evidence" value="ECO:0007669"/>
    <property type="project" value="TreeGrafter"/>
</dbReference>
<evidence type="ECO:0000256" key="2">
    <source>
        <dbReference type="ARBA" id="ARBA00001997"/>
    </source>
</evidence>
<evidence type="ECO:0000256" key="7">
    <source>
        <dbReference type="RuleBase" id="RU364069"/>
    </source>
</evidence>
<dbReference type="EC" id="5.1.3.13" evidence="3 7"/>
<dbReference type="GO" id="GO:0000271">
    <property type="term" value="P:polysaccharide biosynthetic process"/>
    <property type="evidence" value="ECO:0007669"/>
    <property type="project" value="TreeGrafter"/>
</dbReference>
<dbReference type="OrthoDB" id="9800680at2"/>
<dbReference type="InterPro" id="IPR000888">
    <property type="entry name" value="RmlC-like"/>
</dbReference>
<comment type="subunit">
    <text evidence="7">Homodimer.</text>
</comment>
<dbReference type="EMBL" id="BBJU01000036">
    <property type="protein sequence ID" value="GAK73343.1"/>
    <property type="molecule type" value="Genomic_DNA"/>
</dbReference>
<dbReference type="PANTHER" id="PTHR21047">
    <property type="entry name" value="DTDP-6-DEOXY-D-GLUCOSE-3,5 EPIMERASE"/>
    <property type="match status" value="1"/>
</dbReference>
<dbReference type="InterPro" id="IPR011051">
    <property type="entry name" value="RmlC_Cupin_sf"/>
</dbReference>
<evidence type="ECO:0000256" key="6">
    <source>
        <dbReference type="PIRSR" id="PIRSR600888-3"/>
    </source>
</evidence>
<evidence type="ECO:0000256" key="5">
    <source>
        <dbReference type="PIRSR" id="PIRSR600888-1"/>
    </source>
</evidence>
<reference evidence="8 9" key="1">
    <citation type="submission" date="2014-08" db="EMBL/GenBank/DDBJ databases">
        <title>Whole genome shotgun sequence of Rhizobium rubi NBRC 13261.</title>
        <authorList>
            <person name="Katano-Makiyama Y."/>
            <person name="Hosoyama A."/>
            <person name="Hashimoto M."/>
            <person name="Hosoyama Y."/>
            <person name="Noguchi M."/>
            <person name="Tsuchikane K."/>
            <person name="Uohara A."/>
            <person name="Ohji S."/>
            <person name="Ichikawa N."/>
            <person name="Kimura A."/>
            <person name="Yamazoe A."/>
            <person name="Fujita N."/>
        </authorList>
    </citation>
    <scope>NUCLEOTIDE SEQUENCE [LARGE SCALE GENOMIC DNA]</scope>
    <source>
        <strain evidence="8 9">NBRC 13261</strain>
    </source>
</reference>
<dbReference type="UniPathway" id="UPA00124"/>
<accession>A0A081D347</accession>
<dbReference type="Proteomes" id="UP000028701">
    <property type="component" value="Unassembled WGS sequence"/>
</dbReference>
<name>A0A081D347_9HYPH</name>
<dbReference type="CDD" id="cd00438">
    <property type="entry name" value="cupin_RmlC"/>
    <property type="match status" value="1"/>
</dbReference>
<dbReference type="AlphaFoldDB" id="A0A081D347"/>
<dbReference type="PANTHER" id="PTHR21047:SF2">
    <property type="entry name" value="THYMIDINE DIPHOSPHO-4-KETO-RHAMNOSE 3,5-EPIMERASE"/>
    <property type="match status" value="1"/>
</dbReference>
<dbReference type="GO" id="GO:0008830">
    <property type="term" value="F:dTDP-4-dehydrorhamnose 3,5-epimerase activity"/>
    <property type="evidence" value="ECO:0007669"/>
    <property type="project" value="UniProtKB-UniRule"/>
</dbReference>
<dbReference type="InterPro" id="IPR014710">
    <property type="entry name" value="RmlC-like_jellyroll"/>
</dbReference>
<feature type="active site" description="Proton acceptor" evidence="5">
    <location>
        <position position="56"/>
    </location>
</feature>
<comment type="caution">
    <text evidence="8">The sequence shown here is derived from an EMBL/GenBank/DDBJ whole genome shotgun (WGS) entry which is preliminary data.</text>
</comment>
<dbReference type="GO" id="GO:0019305">
    <property type="term" value="P:dTDP-rhamnose biosynthetic process"/>
    <property type="evidence" value="ECO:0007669"/>
    <property type="project" value="UniProtKB-UniRule"/>
</dbReference>
<evidence type="ECO:0000313" key="9">
    <source>
        <dbReference type="Proteomes" id="UP000028701"/>
    </source>
</evidence>
<evidence type="ECO:0000256" key="4">
    <source>
        <dbReference type="ARBA" id="ARBA00019595"/>
    </source>
</evidence>
<dbReference type="Pfam" id="PF00908">
    <property type="entry name" value="dTDP_sugar_isom"/>
    <property type="match status" value="1"/>
</dbReference>
<sequence length="193" mass="21538">MDHTIALIKPKRFGDARGWFTEVYSEQTFENFGITNRFVQDNHSLSVPAGTIRGLHFQTPPFGQAKLVRCIRGSIFDVAVDVRNGSPSYGKWVGVELSQENGHQLYIPVGFAHGFMTLQPDTEVCYKVTAGYAPKNDGGIRWDDGDIGIEWPFTPDVTATLSDKDLKLPTLAEFESPFSYETHGNEPLKLVEL</sequence>
<feature type="site" description="Participates in a stacking interaction with the thymidine ring of dTDP-4-oxo-6-deoxyglucose" evidence="6">
    <location>
        <position position="132"/>
    </location>
</feature>
<comment type="similarity">
    <text evidence="7">Belongs to the dTDP-4-dehydrorhamnose 3,5-epimerase family.</text>
</comment>
<dbReference type="RefSeq" id="WP_045232753.1">
    <property type="nucleotide sequence ID" value="NZ_BBJU01000036.1"/>
</dbReference>
<evidence type="ECO:0000313" key="8">
    <source>
        <dbReference type="EMBL" id="GAK73343.1"/>
    </source>
</evidence>
<gene>
    <name evidence="8" type="primary">rmlC</name>
    <name evidence="8" type="ORF">RRU01S_36_00070</name>
</gene>
<dbReference type="eggNOG" id="COG1898">
    <property type="taxonomic scope" value="Bacteria"/>
</dbReference>
<evidence type="ECO:0000256" key="3">
    <source>
        <dbReference type="ARBA" id="ARBA00012098"/>
    </source>
</evidence>
<dbReference type="Gene3D" id="2.60.120.10">
    <property type="entry name" value="Jelly Rolls"/>
    <property type="match status" value="1"/>
</dbReference>
<dbReference type="SUPFAM" id="SSF51182">
    <property type="entry name" value="RmlC-like cupins"/>
    <property type="match status" value="1"/>
</dbReference>
<organism evidence="8 9">
    <name type="scientific">Agrobacterium rubi TR3 = NBRC 13261</name>
    <dbReference type="NCBI Taxonomy" id="1368415"/>
    <lineage>
        <taxon>Bacteria</taxon>
        <taxon>Pseudomonadati</taxon>
        <taxon>Pseudomonadota</taxon>
        <taxon>Alphaproteobacteria</taxon>
        <taxon>Hyphomicrobiales</taxon>
        <taxon>Rhizobiaceae</taxon>
        <taxon>Rhizobium/Agrobacterium group</taxon>
        <taxon>Agrobacterium</taxon>
    </lineage>
</organism>
<comment type="pathway">
    <text evidence="7">Carbohydrate biosynthesis; dTDP-L-rhamnose biosynthesis.</text>
</comment>
<protein>
    <recommendedName>
        <fullName evidence="4 7">dTDP-4-dehydrorhamnose 3,5-epimerase</fullName>
        <ecNumber evidence="3 7">5.1.3.13</ecNumber>
    </recommendedName>
    <alternativeName>
        <fullName evidence="7">Thymidine diphospho-4-keto-rhamnose 3,5-epimerase</fullName>
    </alternativeName>
</protein>